<name>A0A6L9W0D7_9ACTN</name>
<sequence length="90" mass="10081">MTASVRIERPDRGVEEVPMNCAHCGALEQRGRYCIGCGKLVPPAPRSPRRVRLAPRPAYEITDEMTQPVLRFDVRPRRPAVPERVTADAS</sequence>
<accession>A0A6L9W0D7</accession>
<dbReference type="AlphaFoldDB" id="A0A6L9W0D7"/>
<protein>
    <submittedName>
        <fullName evidence="1">Uncharacterized protein</fullName>
    </submittedName>
</protein>
<reference evidence="1 2" key="1">
    <citation type="submission" date="2019-12" db="EMBL/GenBank/DDBJ databases">
        <title>the WGS of Blastococcus saxobsidens 67B17.</title>
        <authorList>
            <person name="Jiang Z."/>
        </authorList>
    </citation>
    <scope>NUCLEOTIDE SEQUENCE [LARGE SCALE GENOMIC DNA]</scope>
    <source>
        <strain evidence="1 2">67B17</strain>
    </source>
</reference>
<dbReference type="Proteomes" id="UP000479241">
    <property type="component" value="Unassembled WGS sequence"/>
</dbReference>
<proteinExistence type="predicted"/>
<evidence type="ECO:0000313" key="2">
    <source>
        <dbReference type="Proteomes" id="UP000479241"/>
    </source>
</evidence>
<gene>
    <name evidence="1" type="ORF">GCU60_07300</name>
</gene>
<comment type="caution">
    <text evidence="1">The sequence shown here is derived from an EMBL/GenBank/DDBJ whole genome shotgun (WGS) entry which is preliminary data.</text>
</comment>
<organism evidence="1 2">
    <name type="scientific">Blastococcus saxobsidens</name>
    <dbReference type="NCBI Taxonomy" id="138336"/>
    <lineage>
        <taxon>Bacteria</taxon>
        <taxon>Bacillati</taxon>
        <taxon>Actinomycetota</taxon>
        <taxon>Actinomycetes</taxon>
        <taxon>Geodermatophilales</taxon>
        <taxon>Geodermatophilaceae</taxon>
        <taxon>Blastococcus</taxon>
    </lineage>
</organism>
<dbReference type="EMBL" id="JAAGWG010000009">
    <property type="protein sequence ID" value="NEK85566.1"/>
    <property type="molecule type" value="Genomic_DNA"/>
</dbReference>
<evidence type="ECO:0000313" key="1">
    <source>
        <dbReference type="EMBL" id="NEK85566.1"/>
    </source>
</evidence>
<dbReference type="RefSeq" id="WP_163203729.1">
    <property type="nucleotide sequence ID" value="NZ_JAAGWG010000009.1"/>
</dbReference>